<name>A0A4V1QU72_9ACTN</name>
<gene>
    <name evidence="1" type="ORF">ET524_11040</name>
</gene>
<dbReference type="EMBL" id="SDPW01000001">
    <property type="protein sequence ID" value="RXZ54957.1"/>
    <property type="molecule type" value="Genomic_DNA"/>
</dbReference>
<reference evidence="1 2" key="1">
    <citation type="submission" date="2019-01" db="EMBL/GenBank/DDBJ databases">
        <title>Senegalimassilia sp. nov. KGMB04484 isolated human feces.</title>
        <authorList>
            <person name="Han K.-I."/>
            <person name="Kim J.-S."/>
            <person name="Lee K.C."/>
            <person name="Suh M.K."/>
            <person name="Eom M.K."/>
            <person name="Lee J.H."/>
            <person name="Park S.-H."/>
            <person name="Kang S.W."/>
            <person name="Park J.-E."/>
            <person name="Oh B.S."/>
            <person name="Yu S.Y."/>
            <person name="Choi S.-H."/>
            <person name="Lee D.H."/>
            <person name="Yoon H."/>
            <person name="Kim B.-Y."/>
            <person name="Lee J.H."/>
            <person name="Lee J.-S."/>
        </authorList>
    </citation>
    <scope>NUCLEOTIDE SEQUENCE [LARGE SCALE GENOMIC DNA]</scope>
    <source>
        <strain evidence="1 2">KGMB04484</strain>
    </source>
</reference>
<dbReference type="Proteomes" id="UP000293345">
    <property type="component" value="Unassembled WGS sequence"/>
</dbReference>
<evidence type="ECO:0000313" key="1">
    <source>
        <dbReference type="EMBL" id="RXZ54957.1"/>
    </source>
</evidence>
<protein>
    <submittedName>
        <fullName evidence="1">Uncharacterized protein</fullName>
    </submittedName>
</protein>
<accession>A0A4V1QU72</accession>
<sequence length="64" mass="7504">MGLSRFAFLRRARLRAKGLPARSSFALAKCRMLMNAKGFTQIEVAYIQMQKADPDFRRPKRYYC</sequence>
<keyword evidence="2" id="KW-1185">Reference proteome</keyword>
<proteinExistence type="predicted"/>
<dbReference type="RefSeq" id="WP_129425850.1">
    <property type="nucleotide sequence ID" value="NZ_SDPW01000001.1"/>
</dbReference>
<evidence type="ECO:0000313" key="2">
    <source>
        <dbReference type="Proteomes" id="UP000293345"/>
    </source>
</evidence>
<organism evidence="1 2">
    <name type="scientific">Senegalimassilia faecalis</name>
    <dbReference type="NCBI Taxonomy" id="2509433"/>
    <lineage>
        <taxon>Bacteria</taxon>
        <taxon>Bacillati</taxon>
        <taxon>Actinomycetota</taxon>
        <taxon>Coriobacteriia</taxon>
        <taxon>Coriobacteriales</taxon>
        <taxon>Coriobacteriaceae</taxon>
        <taxon>Senegalimassilia</taxon>
    </lineage>
</organism>
<comment type="caution">
    <text evidence="1">The sequence shown here is derived from an EMBL/GenBank/DDBJ whole genome shotgun (WGS) entry which is preliminary data.</text>
</comment>
<dbReference type="AlphaFoldDB" id="A0A4V1QU72"/>